<dbReference type="Gene3D" id="1.10.3730.20">
    <property type="match status" value="1"/>
</dbReference>
<sequence length="148" mass="16586">MKQAQLNPISARTWLILLLAIILTAIGQIFMKLSAVQLSAWGELVQSIYAWQLSSEDIRGLLDFSVGITCYFLSMLLWIYVLSFLKLSRAYPLLSLAYVFVYLGAVFWPGLNEDFSMQKNLGILIIIVGVIIVSMPSKPSSEAIREAH</sequence>
<gene>
    <name evidence="7" type="ORF">DKW60_07405</name>
</gene>
<proteinExistence type="predicted"/>
<comment type="subcellular location">
    <subcellularLocation>
        <location evidence="1">Cell membrane</location>
        <topology evidence="1">Multi-pass membrane protein</topology>
    </subcellularLocation>
</comment>
<feature type="transmembrane region" description="Helical" evidence="6">
    <location>
        <begin position="93"/>
        <end position="111"/>
    </location>
</feature>
<protein>
    <submittedName>
        <fullName evidence="7">4-amino-4-deoxy-L-arabinose-phospho-UDP flippase</fullName>
    </submittedName>
</protein>
<evidence type="ECO:0000313" key="7">
    <source>
        <dbReference type="EMBL" id="PWQ98863.1"/>
    </source>
</evidence>
<dbReference type="AlphaFoldDB" id="A0A317CN21"/>
<keyword evidence="5 6" id="KW-0472">Membrane</keyword>
<dbReference type="RefSeq" id="WP_109837025.1">
    <property type="nucleotide sequence ID" value="NZ_QGKM01000014.1"/>
</dbReference>
<name>A0A317CN21_9GAMM</name>
<keyword evidence="2" id="KW-1003">Cell membrane</keyword>
<dbReference type="GO" id="GO:0005886">
    <property type="term" value="C:plasma membrane"/>
    <property type="evidence" value="ECO:0007669"/>
    <property type="project" value="UniProtKB-SubCell"/>
</dbReference>
<reference evidence="7 8" key="1">
    <citation type="submission" date="2018-05" db="EMBL/GenBank/DDBJ databases">
        <title>Leucothrix arctica sp. nov., isolated from Arctic seawater.</title>
        <authorList>
            <person name="Choi A."/>
            <person name="Baek K."/>
        </authorList>
    </citation>
    <scope>NUCLEOTIDE SEQUENCE [LARGE SCALE GENOMIC DNA]</scope>
    <source>
        <strain evidence="7 8">JCM 18388</strain>
    </source>
</reference>
<keyword evidence="8" id="KW-1185">Reference proteome</keyword>
<dbReference type="PANTHER" id="PTHR30561">
    <property type="entry name" value="SMR FAMILY PROTON-DEPENDENT DRUG EFFLUX TRANSPORTER SUGE"/>
    <property type="match status" value="1"/>
</dbReference>
<organism evidence="7 8">
    <name type="scientific">Leucothrix pacifica</name>
    <dbReference type="NCBI Taxonomy" id="1247513"/>
    <lineage>
        <taxon>Bacteria</taxon>
        <taxon>Pseudomonadati</taxon>
        <taxon>Pseudomonadota</taxon>
        <taxon>Gammaproteobacteria</taxon>
        <taxon>Thiotrichales</taxon>
        <taxon>Thiotrichaceae</taxon>
        <taxon>Leucothrix</taxon>
    </lineage>
</organism>
<feature type="transmembrane region" description="Helical" evidence="6">
    <location>
        <begin position="117"/>
        <end position="135"/>
    </location>
</feature>
<dbReference type="PANTHER" id="PTHR30561:SF9">
    <property type="entry name" value="4-AMINO-4-DEOXY-L-ARABINOSE-PHOSPHOUNDECAPRENOL FLIPPASE SUBUNIT ARNF-RELATED"/>
    <property type="match status" value="1"/>
</dbReference>
<dbReference type="Proteomes" id="UP000245539">
    <property type="component" value="Unassembled WGS sequence"/>
</dbReference>
<evidence type="ECO:0000256" key="2">
    <source>
        <dbReference type="ARBA" id="ARBA00022475"/>
    </source>
</evidence>
<dbReference type="EMBL" id="QGKM01000014">
    <property type="protein sequence ID" value="PWQ98863.1"/>
    <property type="molecule type" value="Genomic_DNA"/>
</dbReference>
<evidence type="ECO:0000256" key="5">
    <source>
        <dbReference type="ARBA" id="ARBA00023136"/>
    </source>
</evidence>
<evidence type="ECO:0000256" key="6">
    <source>
        <dbReference type="SAM" id="Phobius"/>
    </source>
</evidence>
<dbReference type="SUPFAM" id="SSF103481">
    <property type="entry name" value="Multidrug resistance efflux transporter EmrE"/>
    <property type="match status" value="1"/>
</dbReference>
<accession>A0A317CN21</accession>
<evidence type="ECO:0000256" key="3">
    <source>
        <dbReference type="ARBA" id="ARBA00022692"/>
    </source>
</evidence>
<feature type="transmembrane region" description="Helical" evidence="6">
    <location>
        <begin position="61"/>
        <end position="81"/>
    </location>
</feature>
<dbReference type="OrthoDB" id="6058674at2"/>
<evidence type="ECO:0000256" key="1">
    <source>
        <dbReference type="ARBA" id="ARBA00004651"/>
    </source>
</evidence>
<evidence type="ECO:0000256" key="4">
    <source>
        <dbReference type="ARBA" id="ARBA00022989"/>
    </source>
</evidence>
<dbReference type="InterPro" id="IPR037185">
    <property type="entry name" value="EmrE-like"/>
</dbReference>
<dbReference type="InterPro" id="IPR000390">
    <property type="entry name" value="Small_drug/metabolite_transptr"/>
</dbReference>
<feature type="transmembrane region" description="Helical" evidence="6">
    <location>
        <begin position="12"/>
        <end position="31"/>
    </location>
</feature>
<evidence type="ECO:0000313" key="8">
    <source>
        <dbReference type="Proteomes" id="UP000245539"/>
    </source>
</evidence>
<comment type="caution">
    <text evidence="7">The sequence shown here is derived from an EMBL/GenBank/DDBJ whole genome shotgun (WGS) entry which is preliminary data.</text>
</comment>
<dbReference type="GO" id="GO:0022857">
    <property type="term" value="F:transmembrane transporter activity"/>
    <property type="evidence" value="ECO:0007669"/>
    <property type="project" value="InterPro"/>
</dbReference>
<keyword evidence="3 6" id="KW-0812">Transmembrane</keyword>
<keyword evidence="4 6" id="KW-1133">Transmembrane helix</keyword>